<evidence type="ECO:0000256" key="3">
    <source>
        <dbReference type="ARBA" id="ARBA00022722"/>
    </source>
</evidence>
<evidence type="ECO:0000313" key="6">
    <source>
        <dbReference type="EMBL" id="CDM58694.1"/>
    </source>
</evidence>
<dbReference type="GO" id="GO:0000166">
    <property type="term" value="F:nucleotide binding"/>
    <property type="evidence" value="ECO:0007669"/>
    <property type="project" value="UniProtKB-KW"/>
</dbReference>
<dbReference type="InterPro" id="IPR008201">
    <property type="entry name" value="HepT-like"/>
</dbReference>
<reference evidence="6" key="1">
    <citation type="submission" date="2013-11" db="EMBL/GenBank/DDBJ databases">
        <title>Draft genome sequence of the broad-host-range Rhizobium sp. LPU83 strain, a member of the low-genetic diversity Oregon-like Rhizobium sp. group.</title>
        <authorList>
            <person name="Wibberg D."/>
            <person name="Puehler A."/>
            <person name="Schlueter A."/>
        </authorList>
    </citation>
    <scope>NUCLEOTIDE SEQUENCE [LARGE SCALE GENOMIC DNA]</scope>
    <source>
        <strain evidence="6">LPU83</strain>
    </source>
</reference>
<dbReference type="PANTHER" id="PTHR34139:SF1">
    <property type="entry name" value="RNASE MJ1380-RELATED"/>
    <property type="match status" value="1"/>
</dbReference>
<dbReference type="EMBL" id="HG916852">
    <property type="protein sequence ID" value="CDM58694.1"/>
    <property type="molecule type" value="Genomic_DNA"/>
</dbReference>
<evidence type="ECO:0000313" key="7">
    <source>
        <dbReference type="Proteomes" id="UP000019443"/>
    </source>
</evidence>
<accession>W6RCV6</accession>
<evidence type="ECO:0000256" key="1">
    <source>
        <dbReference type="ARBA" id="ARBA00022553"/>
    </source>
</evidence>
<name>W6RCV6_9HYPH</name>
<dbReference type="AlphaFoldDB" id="W6RCV6"/>
<keyword evidence="4" id="KW-0547">Nucleotide-binding</keyword>
<evidence type="ECO:0000256" key="4">
    <source>
        <dbReference type="ARBA" id="ARBA00022741"/>
    </source>
</evidence>
<gene>
    <name evidence="6" type="ORF">LPU83_3043</name>
</gene>
<dbReference type="GO" id="GO:0016787">
    <property type="term" value="F:hydrolase activity"/>
    <property type="evidence" value="ECO:0007669"/>
    <property type="project" value="UniProtKB-KW"/>
</dbReference>
<dbReference type="eggNOG" id="COG2361">
    <property type="taxonomic scope" value="Bacteria"/>
</dbReference>
<dbReference type="KEGG" id="rhl:LPU83_3043"/>
<dbReference type="HOGENOM" id="CLU_142825_3_0_5"/>
<evidence type="ECO:0000256" key="2">
    <source>
        <dbReference type="ARBA" id="ARBA00022649"/>
    </source>
</evidence>
<dbReference type="Proteomes" id="UP000019443">
    <property type="component" value="Chromosome"/>
</dbReference>
<dbReference type="PATRIC" id="fig|348824.6.peg.3281"/>
<organism evidence="6 7">
    <name type="scientific">Rhizobium favelukesii</name>
    <dbReference type="NCBI Taxonomy" id="348824"/>
    <lineage>
        <taxon>Bacteria</taxon>
        <taxon>Pseudomonadati</taxon>
        <taxon>Pseudomonadota</taxon>
        <taxon>Alphaproteobacteria</taxon>
        <taxon>Hyphomicrobiales</taxon>
        <taxon>Rhizobiaceae</taxon>
        <taxon>Rhizobium/Agrobacterium group</taxon>
        <taxon>Rhizobium</taxon>
    </lineage>
</organism>
<keyword evidence="5" id="KW-0378">Hydrolase</keyword>
<keyword evidence="3" id="KW-0540">Nuclease</keyword>
<dbReference type="GO" id="GO:0004540">
    <property type="term" value="F:RNA nuclease activity"/>
    <property type="evidence" value="ECO:0007669"/>
    <property type="project" value="InterPro"/>
</dbReference>
<dbReference type="Pfam" id="PF01934">
    <property type="entry name" value="HepT-like"/>
    <property type="match status" value="1"/>
</dbReference>
<sequence>MSTERLVEYVDRMQQAAEQARALTEGMTENAFQADLRTQLAVTMSLVLLGEAAARIGVSHPDFIRDHAELPWAKIKGMRNLIVHDYYRADLSAIWGTVRSDLTDLISQLQSIRHWRIQGE</sequence>
<keyword evidence="1" id="KW-0597">Phosphoprotein</keyword>
<dbReference type="RefSeq" id="WP_024317683.1">
    <property type="nucleotide sequence ID" value="NZ_ATTO01000060.1"/>
</dbReference>
<protein>
    <submittedName>
        <fullName evidence="6">UPF0331 protein</fullName>
    </submittedName>
</protein>
<dbReference type="InterPro" id="IPR051813">
    <property type="entry name" value="HepT_RNase_toxin"/>
</dbReference>
<keyword evidence="7" id="KW-1185">Reference proteome</keyword>
<proteinExistence type="predicted"/>
<dbReference type="PANTHER" id="PTHR34139">
    <property type="entry name" value="UPF0331 PROTEIN MJ0127"/>
    <property type="match status" value="1"/>
</dbReference>
<keyword evidence="2" id="KW-1277">Toxin-antitoxin system</keyword>
<dbReference type="GO" id="GO:0110001">
    <property type="term" value="C:toxin-antitoxin complex"/>
    <property type="evidence" value="ECO:0007669"/>
    <property type="project" value="InterPro"/>
</dbReference>
<evidence type="ECO:0000256" key="5">
    <source>
        <dbReference type="ARBA" id="ARBA00022801"/>
    </source>
</evidence>